<reference evidence="3" key="1">
    <citation type="submission" date="2016-08" db="EMBL/GenBank/DDBJ databases">
        <authorList>
            <person name="Seilhamer J.J."/>
        </authorList>
    </citation>
    <scope>NUCLEOTIDE SEQUENCE</scope>
    <source>
        <strain evidence="3">86-1</strain>
    </source>
</reference>
<organism evidence="3">
    <name type="scientific">uncultured Desulfovibrio sp</name>
    <dbReference type="NCBI Taxonomy" id="167968"/>
    <lineage>
        <taxon>Bacteria</taxon>
        <taxon>Pseudomonadati</taxon>
        <taxon>Thermodesulfobacteriota</taxon>
        <taxon>Desulfovibrionia</taxon>
        <taxon>Desulfovibrionales</taxon>
        <taxon>Desulfovibrionaceae</taxon>
        <taxon>Desulfovibrio</taxon>
        <taxon>environmental samples</taxon>
    </lineage>
</organism>
<protein>
    <submittedName>
        <fullName evidence="3">Uncharacterized protein</fullName>
    </submittedName>
</protein>
<evidence type="ECO:0000259" key="2">
    <source>
        <dbReference type="Pfam" id="PF26159"/>
    </source>
</evidence>
<feature type="domain" description="DUF8042" evidence="1">
    <location>
        <begin position="78"/>
        <end position="190"/>
    </location>
</feature>
<name>A0A212L6Y3_9BACT</name>
<dbReference type="EMBL" id="FMJC01000002">
    <property type="protein sequence ID" value="SCM73265.1"/>
    <property type="molecule type" value="Genomic_DNA"/>
</dbReference>
<evidence type="ECO:0000313" key="3">
    <source>
        <dbReference type="EMBL" id="SCM73265.1"/>
    </source>
</evidence>
<dbReference type="RefSeq" id="WP_179980611.1">
    <property type="nucleotide sequence ID" value="NZ_LT608333.1"/>
</dbReference>
<dbReference type="InterPro" id="IPR058355">
    <property type="entry name" value="DUF8042"/>
</dbReference>
<feature type="domain" description="DUF8043" evidence="2">
    <location>
        <begin position="1"/>
        <end position="71"/>
    </location>
</feature>
<dbReference type="InterPro" id="IPR058356">
    <property type="entry name" value="DUF8043"/>
</dbReference>
<evidence type="ECO:0000259" key="1">
    <source>
        <dbReference type="Pfam" id="PF26154"/>
    </source>
</evidence>
<dbReference type="Pfam" id="PF26159">
    <property type="entry name" value="DUF8043"/>
    <property type="match status" value="1"/>
</dbReference>
<gene>
    <name evidence="3" type="ORF">KL86DES1_21191</name>
</gene>
<dbReference type="AlphaFoldDB" id="A0A212L6Y3"/>
<dbReference type="Pfam" id="PF26154">
    <property type="entry name" value="DUF8042"/>
    <property type="match status" value="1"/>
</dbReference>
<proteinExistence type="predicted"/>
<sequence>MIIVDGNKSSKSISTFENLEQVLTDIMQDDCLEGRVITDVLVNQEAFSEIYPHQAEDITCDSISSVEVRSVPSSELAVDIAGEMEKVSKMMGHGARHVSRLFREASDTDALELFQDLLDVTRDFMNMLGDLRQRYANDDSLGFAEKTEKLSSLLSEMGDALENEDWILLADLLEYEFLPVCNEWGQVSEHLRDQIVRRVAQ</sequence>
<accession>A0A212L6Y3</accession>